<proteinExistence type="predicted"/>
<keyword evidence="4" id="KW-1185">Reference proteome</keyword>
<gene>
    <name evidence="3" type="ORF">LZZ85_22200</name>
</gene>
<evidence type="ECO:0000256" key="1">
    <source>
        <dbReference type="PROSITE-ProRule" id="PRU00339"/>
    </source>
</evidence>
<dbReference type="PANTHER" id="PTHR12558">
    <property type="entry name" value="CELL DIVISION CYCLE 16,23,27"/>
    <property type="match status" value="1"/>
</dbReference>
<dbReference type="SMART" id="SM00028">
    <property type="entry name" value="TPR"/>
    <property type="match status" value="8"/>
</dbReference>
<organism evidence="3 4">
    <name type="scientific">Terrimonas ginsenosidimutans</name>
    <dbReference type="NCBI Taxonomy" id="2908004"/>
    <lineage>
        <taxon>Bacteria</taxon>
        <taxon>Pseudomonadati</taxon>
        <taxon>Bacteroidota</taxon>
        <taxon>Chitinophagia</taxon>
        <taxon>Chitinophagales</taxon>
        <taxon>Chitinophagaceae</taxon>
        <taxon>Terrimonas</taxon>
    </lineage>
</organism>
<dbReference type="PANTHER" id="PTHR12558:SF13">
    <property type="entry name" value="CELL DIVISION CYCLE PROTEIN 27 HOMOLOG"/>
    <property type="match status" value="1"/>
</dbReference>
<dbReference type="Pfam" id="PF14559">
    <property type="entry name" value="TPR_19"/>
    <property type="match status" value="1"/>
</dbReference>
<dbReference type="PROSITE" id="PS50005">
    <property type="entry name" value="TPR"/>
    <property type="match status" value="2"/>
</dbReference>
<evidence type="ECO:0000313" key="4">
    <source>
        <dbReference type="Proteomes" id="UP001165367"/>
    </source>
</evidence>
<keyword evidence="2" id="KW-0732">Signal</keyword>
<feature type="signal peptide" evidence="2">
    <location>
        <begin position="1"/>
        <end position="19"/>
    </location>
</feature>
<dbReference type="EMBL" id="JAKLTR010000017">
    <property type="protein sequence ID" value="MCG2617024.1"/>
    <property type="molecule type" value="Genomic_DNA"/>
</dbReference>
<reference evidence="3" key="1">
    <citation type="submission" date="2022-01" db="EMBL/GenBank/DDBJ databases">
        <authorList>
            <person name="Jo J.-H."/>
            <person name="Im W.-T."/>
        </authorList>
    </citation>
    <scope>NUCLEOTIDE SEQUENCE</scope>
    <source>
        <strain evidence="3">NA20</strain>
    </source>
</reference>
<comment type="caution">
    <text evidence="3">The sequence shown here is derived from an EMBL/GenBank/DDBJ whole genome shotgun (WGS) entry which is preliminary data.</text>
</comment>
<dbReference type="InterPro" id="IPR019734">
    <property type="entry name" value="TPR_rpt"/>
</dbReference>
<dbReference type="InterPro" id="IPR011990">
    <property type="entry name" value="TPR-like_helical_dom_sf"/>
</dbReference>
<name>A0ABS9KXC2_9BACT</name>
<feature type="chain" id="PRO_5045523145" evidence="2">
    <location>
        <begin position="20"/>
        <end position="540"/>
    </location>
</feature>
<dbReference type="Proteomes" id="UP001165367">
    <property type="component" value="Unassembled WGS sequence"/>
</dbReference>
<feature type="repeat" description="TPR" evidence="1">
    <location>
        <begin position="331"/>
        <end position="364"/>
    </location>
</feature>
<dbReference type="Pfam" id="PF13181">
    <property type="entry name" value="TPR_8"/>
    <property type="match status" value="1"/>
</dbReference>
<protein>
    <submittedName>
        <fullName evidence="3">Tetratricopeptide repeat protein</fullName>
    </submittedName>
</protein>
<keyword evidence="1" id="KW-0802">TPR repeat</keyword>
<sequence>MKKITLFISCLNASLLLSAQSIEEGKTYLESARYASAENAFHSVINQQPGNAEAWCLLTNSYLKQDLPNEAADTLALAPASVHENPYYLVAYGGLLLNTNKADSANHYFELAVAATKSKDAGILAAIAEAHIEAENGNLVYALDMLDKAQKRDKKNAGLLVLQGNAFRRMHKGSEAYQAYQEAIGMDKKSANAYYQLGRIFLTQKNAEMYLDYFNKSIEANQSFAPAYYALYNHYLYTEPAKAMEYFDKYKSYSDKTAQHDYDQTDLLYLNKQYQPAINLATSLIARDGENAPARLYKLIAYSHQEQKDSAAAINFMQQYFQHEADSNVILKDYQNMGALFIANGKADSAMSYLEKGLELVKDEEAIRNYYQTLAKLAKQVNDNAAEAKWLGKFYTGNEKATNVHLFNWGLASYKAADYAAADSIFGKYAAKYPEQRTYGYYWQARSNAAIDTAMAEGLAIPYYQQLIQSIDSTNPSASDKKWMIEAYNYMAAYETNTKKDYAAAIVLFKKIVALDPANENAPKYIQMLEKNLQRAEGSR</sequence>
<accession>A0ABS9KXC2</accession>
<dbReference type="Gene3D" id="1.25.40.10">
    <property type="entry name" value="Tetratricopeptide repeat domain"/>
    <property type="match status" value="3"/>
</dbReference>
<feature type="repeat" description="TPR" evidence="1">
    <location>
        <begin position="191"/>
        <end position="224"/>
    </location>
</feature>
<evidence type="ECO:0000256" key="2">
    <source>
        <dbReference type="SAM" id="SignalP"/>
    </source>
</evidence>
<dbReference type="SUPFAM" id="SSF48452">
    <property type="entry name" value="TPR-like"/>
    <property type="match status" value="2"/>
</dbReference>
<dbReference type="RefSeq" id="WP_237875561.1">
    <property type="nucleotide sequence ID" value="NZ_JAKLTR010000017.1"/>
</dbReference>
<evidence type="ECO:0000313" key="3">
    <source>
        <dbReference type="EMBL" id="MCG2617024.1"/>
    </source>
</evidence>